<feature type="transmembrane region" description="Helical" evidence="6">
    <location>
        <begin position="248"/>
        <end position="265"/>
    </location>
</feature>
<organism evidence="7 8">
    <name type="scientific">Candidatus Dojkabacteria bacterium</name>
    <dbReference type="NCBI Taxonomy" id="2099670"/>
    <lineage>
        <taxon>Bacteria</taxon>
        <taxon>Candidatus Dojkabacteria</taxon>
    </lineage>
</organism>
<feature type="transmembrane region" description="Helical" evidence="6">
    <location>
        <begin position="12"/>
        <end position="40"/>
    </location>
</feature>
<comment type="caution">
    <text evidence="7">The sequence shown here is derived from an EMBL/GenBank/DDBJ whole genome shotgun (WGS) entry which is preliminary data.</text>
</comment>
<feature type="transmembrane region" description="Helical" evidence="6">
    <location>
        <begin position="214"/>
        <end position="236"/>
    </location>
</feature>
<dbReference type="AlphaFoldDB" id="A0A3M0Z280"/>
<proteinExistence type="inferred from homology"/>
<keyword evidence="4 6" id="KW-1133">Transmembrane helix</keyword>
<dbReference type="Proteomes" id="UP000269410">
    <property type="component" value="Unassembled WGS sequence"/>
</dbReference>
<feature type="transmembrane region" description="Helical" evidence="6">
    <location>
        <begin position="159"/>
        <end position="182"/>
    </location>
</feature>
<evidence type="ECO:0000256" key="4">
    <source>
        <dbReference type="ARBA" id="ARBA00022989"/>
    </source>
</evidence>
<gene>
    <name evidence="7" type="ORF">D6810_01900</name>
</gene>
<keyword evidence="3 6" id="KW-0812">Transmembrane</keyword>
<accession>A0A3M0Z280</accession>
<evidence type="ECO:0000313" key="7">
    <source>
        <dbReference type="EMBL" id="RMD77141.1"/>
    </source>
</evidence>
<dbReference type="PANTHER" id="PTHR21716">
    <property type="entry name" value="TRANSMEMBRANE PROTEIN"/>
    <property type="match status" value="1"/>
</dbReference>
<feature type="transmembrane region" description="Helical" evidence="6">
    <location>
        <begin position="313"/>
        <end position="333"/>
    </location>
</feature>
<evidence type="ECO:0000256" key="2">
    <source>
        <dbReference type="ARBA" id="ARBA00009773"/>
    </source>
</evidence>
<dbReference type="GO" id="GO:0055085">
    <property type="term" value="P:transmembrane transport"/>
    <property type="evidence" value="ECO:0007669"/>
    <property type="project" value="TreeGrafter"/>
</dbReference>
<evidence type="ECO:0000256" key="5">
    <source>
        <dbReference type="ARBA" id="ARBA00023136"/>
    </source>
</evidence>
<feature type="transmembrane region" description="Helical" evidence="6">
    <location>
        <begin position="60"/>
        <end position="80"/>
    </location>
</feature>
<name>A0A3M0Z280_9BACT</name>
<comment type="subcellular location">
    <subcellularLocation>
        <location evidence="1">Membrane</location>
        <topology evidence="1">Multi-pass membrane protein</topology>
    </subcellularLocation>
</comment>
<evidence type="ECO:0000256" key="3">
    <source>
        <dbReference type="ARBA" id="ARBA00022692"/>
    </source>
</evidence>
<keyword evidence="5 6" id="KW-0472">Membrane</keyword>
<dbReference type="GO" id="GO:0016020">
    <property type="term" value="C:membrane"/>
    <property type="evidence" value="ECO:0007669"/>
    <property type="project" value="UniProtKB-SubCell"/>
</dbReference>
<dbReference type="PANTHER" id="PTHR21716:SF62">
    <property type="entry name" value="TRANSPORT PROTEIN YDBI-RELATED"/>
    <property type="match status" value="1"/>
</dbReference>
<evidence type="ECO:0000256" key="6">
    <source>
        <dbReference type="SAM" id="Phobius"/>
    </source>
</evidence>
<sequence>MNVNISLRTFLVFAFGFFLVWILWNISGIILTFFLSFILFSTLKPIVDRLEDLGWKRGVAITFIYLTFVFVLMFAFYFIVNQTFVQAKNFLVNLNLNQEYIISQVSSISPNLGSQLSFLLENLQVALSDPSFLSSLSSSEYLGAVISSLSIVGGQGFRLLGGFFGGLFSVFVVLFLSIYMVLPRKNFYLSVLRLIPKKFEEALIPILEKIQMGLGSWVVGMIVLMLFVGLSTYLIILLPSFFISDYKLAQLAFLIALIAGILEAVPNIGPLLTYLITILFAVLLGSPFGVLVYISVSFFLLQQAEALFLVPTVMKKAIDVHPIVSILAVIIGFDLTGSPIGALLSIPVAGTLQIITLEVLKYWRSLDTNESSYL</sequence>
<feature type="transmembrane region" description="Helical" evidence="6">
    <location>
        <begin position="271"/>
        <end position="301"/>
    </location>
</feature>
<evidence type="ECO:0000313" key="8">
    <source>
        <dbReference type="Proteomes" id="UP000269410"/>
    </source>
</evidence>
<comment type="similarity">
    <text evidence="2">Belongs to the autoinducer-2 exporter (AI-2E) (TC 2.A.86) family.</text>
</comment>
<evidence type="ECO:0000256" key="1">
    <source>
        <dbReference type="ARBA" id="ARBA00004141"/>
    </source>
</evidence>
<dbReference type="InterPro" id="IPR002549">
    <property type="entry name" value="AI-2E-like"/>
</dbReference>
<reference evidence="7 8" key="1">
    <citation type="submission" date="2018-10" db="EMBL/GenBank/DDBJ databases">
        <title>Thermophilic Lithotrophy and Phototrophy in an Intertidal, Iron-rich, Geothermal Spring.</title>
        <authorList>
            <person name="Ward L.M."/>
            <person name="Idei A."/>
            <person name="Nakagawa M."/>
            <person name="Ueno Y."/>
            <person name="Fischer W."/>
            <person name="Mcglynn S.E."/>
        </authorList>
    </citation>
    <scope>NUCLEOTIDE SEQUENCE [LARGE SCALE GENOMIC DNA]</scope>
    <source>
        <strain evidence="7">J137</strain>
    </source>
</reference>
<protein>
    <submittedName>
        <fullName evidence="7">AI-2E family transporter</fullName>
    </submittedName>
</protein>
<dbReference type="EMBL" id="RFKV01000059">
    <property type="protein sequence ID" value="RMD77141.1"/>
    <property type="molecule type" value="Genomic_DNA"/>
</dbReference>
<dbReference type="Pfam" id="PF01594">
    <property type="entry name" value="AI-2E_transport"/>
    <property type="match status" value="1"/>
</dbReference>